<gene>
    <name evidence="2" type="ORF">ACFFIP_12595</name>
</gene>
<dbReference type="PANTHER" id="PTHR18964">
    <property type="entry name" value="ROK (REPRESSOR, ORF, KINASE) FAMILY"/>
    <property type="match status" value="1"/>
</dbReference>
<name>A0ABV6FUN4_9BACT</name>
<evidence type="ECO:0000313" key="3">
    <source>
        <dbReference type="Proteomes" id="UP001589797"/>
    </source>
</evidence>
<reference evidence="2 3" key="1">
    <citation type="submission" date="2024-09" db="EMBL/GenBank/DDBJ databases">
        <authorList>
            <person name="Sun Q."/>
            <person name="Mori K."/>
        </authorList>
    </citation>
    <scope>NUCLEOTIDE SEQUENCE [LARGE SCALE GENOMIC DNA]</scope>
    <source>
        <strain evidence="2 3">CCM 7650</strain>
    </source>
</reference>
<comment type="similarity">
    <text evidence="1">Belongs to the ROK (NagC/XylR) family.</text>
</comment>
<dbReference type="Proteomes" id="UP001589797">
    <property type="component" value="Unassembled WGS sequence"/>
</dbReference>
<organism evidence="2 3">
    <name type="scientific">Fontibacter flavus</name>
    <dbReference type="NCBI Taxonomy" id="654838"/>
    <lineage>
        <taxon>Bacteria</taxon>
        <taxon>Pseudomonadati</taxon>
        <taxon>Bacteroidota</taxon>
        <taxon>Cytophagia</taxon>
        <taxon>Cytophagales</taxon>
        <taxon>Cyclobacteriaceae</taxon>
        <taxon>Fontibacter</taxon>
    </lineage>
</organism>
<comment type="caution">
    <text evidence="2">The sequence shown here is derived from an EMBL/GenBank/DDBJ whole genome shotgun (WGS) entry which is preliminary data.</text>
</comment>
<dbReference type="CDD" id="cd23763">
    <property type="entry name" value="ASKHA_ATPase_ROK"/>
    <property type="match status" value="1"/>
</dbReference>
<dbReference type="InterPro" id="IPR000600">
    <property type="entry name" value="ROK"/>
</dbReference>
<dbReference type="InterPro" id="IPR043129">
    <property type="entry name" value="ATPase_NBD"/>
</dbReference>
<dbReference type="RefSeq" id="WP_382388008.1">
    <property type="nucleotide sequence ID" value="NZ_JBHLWI010000036.1"/>
</dbReference>
<accession>A0ABV6FUN4</accession>
<dbReference type="SUPFAM" id="SSF53067">
    <property type="entry name" value="Actin-like ATPase domain"/>
    <property type="match status" value="1"/>
</dbReference>
<evidence type="ECO:0000256" key="1">
    <source>
        <dbReference type="ARBA" id="ARBA00006479"/>
    </source>
</evidence>
<dbReference type="EMBL" id="JBHLWI010000036">
    <property type="protein sequence ID" value="MFC0263522.1"/>
    <property type="molecule type" value="Genomic_DNA"/>
</dbReference>
<keyword evidence="3" id="KW-1185">Reference proteome</keyword>
<evidence type="ECO:0000313" key="2">
    <source>
        <dbReference type="EMBL" id="MFC0263522.1"/>
    </source>
</evidence>
<proteinExistence type="inferred from homology"/>
<sequence>MTQRNILAGDIGGSHFTLAQFEETLLGPELIRIERVAVDSTGSKDEILETWASMIKKMIQSENEVAIALAMPAPFDYDTGICLIQEQGKFLQLFGVNLKKELSLSLHIPESSFIFINDAQAFLLGEASFGKGKGYASLMGLTLGSGLGSSIKQGDEVRDAGLWQQSFKDGIAEDYLGTSWFVDYVKREFGIEIEGVKEMLVHPEISGRLDEIFDQYAQNLADFIVEQYDVFKMEKVILGGNITRASDWFLDKTLKSLRFLGILIPVEISDLGEKSAVYGAASVLFSKKKTSHF</sequence>
<protein>
    <submittedName>
        <fullName evidence="2">ROK family protein</fullName>
    </submittedName>
</protein>
<dbReference type="PANTHER" id="PTHR18964:SF149">
    <property type="entry name" value="BIFUNCTIONAL UDP-N-ACETYLGLUCOSAMINE 2-EPIMERASE_N-ACETYLMANNOSAMINE KINASE"/>
    <property type="match status" value="1"/>
</dbReference>
<dbReference type="Pfam" id="PF00480">
    <property type="entry name" value="ROK"/>
    <property type="match status" value="1"/>
</dbReference>
<dbReference type="Gene3D" id="3.30.420.40">
    <property type="match status" value="2"/>
</dbReference>